<comment type="caution">
    <text evidence="1">The sequence shown here is derived from an EMBL/GenBank/DDBJ whole genome shotgun (WGS) entry which is preliminary data.</text>
</comment>
<sequence>MLLPWRYCQEAHSGSCVGHPAAPGDCVCERHFSPHLISRTYHVKHDGKVLLDAPKRSVLSTEAVPSNFPNCPNYRSASSKPPRKAPRKRPLVTHVSHSESTAAVDTTLPVEPVLTCCSDGPTPASWTLATNFKLPKSRALQTSQQYFKCSTTSKLAREAHKLASLDDETIASVAAKANLPEPQCHVLKACMGGSRQSKPGRKYTNHWILLCLLLLIRTPSRYRFLRENEVRPLPCVRIIRRYMFMVVFETGFDENVFAALKKKLPGKN</sequence>
<dbReference type="Proteomes" id="UP000805193">
    <property type="component" value="Unassembled WGS sequence"/>
</dbReference>
<reference evidence="1 2" key="1">
    <citation type="journal article" date="2020" name="Cell">
        <title>Large-Scale Comparative Analyses of Tick Genomes Elucidate Their Genetic Diversity and Vector Capacities.</title>
        <authorList>
            <consortium name="Tick Genome and Microbiome Consortium (TIGMIC)"/>
            <person name="Jia N."/>
            <person name="Wang J."/>
            <person name="Shi W."/>
            <person name="Du L."/>
            <person name="Sun Y."/>
            <person name="Zhan W."/>
            <person name="Jiang J.F."/>
            <person name="Wang Q."/>
            <person name="Zhang B."/>
            <person name="Ji P."/>
            <person name="Bell-Sakyi L."/>
            <person name="Cui X.M."/>
            <person name="Yuan T.T."/>
            <person name="Jiang B.G."/>
            <person name="Yang W.F."/>
            <person name="Lam T.T."/>
            <person name="Chang Q.C."/>
            <person name="Ding S.J."/>
            <person name="Wang X.J."/>
            <person name="Zhu J.G."/>
            <person name="Ruan X.D."/>
            <person name="Zhao L."/>
            <person name="Wei J.T."/>
            <person name="Ye R.Z."/>
            <person name="Que T.C."/>
            <person name="Du C.H."/>
            <person name="Zhou Y.H."/>
            <person name="Cheng J.X."/>
            <person name="Dai P.F."/>
            <person name="Guo W.B."/>
            <person name="Han X.H."/>
            <person name="Huang E.J."/>
            <person name="Li L.F."/>
            <person name="Wei W."/>
            <person name="Gao Y.C."/>
            <person name="Liu J.Z."/>
            <person name="Shao H.Z."/>
            <person name="Wang X."/>
            <person name="Wang C.C."/>
            <person name="Yang T.C."/>
            <person name="Huo Q.B."/>
            <person name="Li W."/>
            <person name="Chen H.Y."/>
            <person name="Chen S.E."/>
            <person name="Zhou L.G."/>
            <person name="Ni X.B."/>
            <person name="Tian J.H."/>
            <person name="Sheng Y."/>
            <person name="Liu T."/>
            <person name="Pan Y.S."/>
            <person name="Xia L.Y."/>
            <person name="Li J."/>
            <person name="Zhao F."/>
            <person name="Cao W.C."/>
        </authorList>
    </citation>
    <scope>NUCLEOTIDE SEQUENCE [LARGE SCALE GENOMIC DNA]</scope>
    <source>
        <strain evidence="1">Iper-2018</strain>
    </source>
</reference>
<proteinExistence type="predicted"/>
<evidence type="ECO:0000313" key="2">
    <source>
        <dbReference type="Proteomes" id="UP000805193"/>
    </source>
</evidence>
<organism evidence="1 2">
    <name type="scientific">Ixodes persulcatus</name>
    <name type="common">Taiga tick</name>
    <dbReference type="NCBI Taxonomy" id="34615"/>
    <lineage>
        <taxon>Eukaryota</taxon>
        <taxon>Metazoa</taxon>
        <taxon>Ecdysozoa</taxon>
        <taxon>Arthropoda</taxon>
        <taxon>Chelicerata</taxon>
        <taxon>Arachnida</taxon>
        <taxon>Acari</taxon>
        <taxon>Parasitiformes</taxon>
        <taxon>Ixodida</taxon>
        <taxon>Ixodoidea</taxon>
        <taxon>Ixodidae</taxon>
        <taxon>Ixodinae</taxon>
        <taxon>Ixodes</taxon>
    </lineage>
</organism>
<gene>
    <name evidence="1" type="ORF">HPB47_006626</name>
</gene>
<evidence type="ECO:0000313" key="1">
    <source>
        <dbReference type="EMBL" id="KAG0416202.1"/>
    </source>
</evidence>
<dbReference type="EMBL" id="JABSTQ010010976">
    <property type="protein sequence ID" value="KAG0416202.1"/>
    <property type="molecule type" value="Genomic_DNA"/>
</dbReference>
<keyword evidence="2" id="KW-1185">Reference proteome</keyword>
<accession>A0AC60PAB0</accession>
<protein>
    <submittedName>
        <fullName evidence="1">Uncharacterized protein</fullName>
    </submittedName>
</protein>
<name>A0AC60PAB0_IXOPE</name>